<keyword evidence="1" id="KW-1133">Transmembrane helix</keyword>
<evidence type="ECO:0000313" key="2">
    <source>
        <dbReference type="EMBL" id="GID49291.1"/>
    </source>
</evidence>
<feature type="transmembrane region" description="Helical" evidence="1">
    <location>
        <begin position="32"/>
        <end position="53"/>
    </location>
</feature>
<accession>A0ABQ3WSN6</accession>
<comment type="caution">
    <text evidence="2">The sequence shown here is derived from an EMBL/GenBank/DDBJ whole genome shotgun (WGS) entry which is preliminary data.</text>
</comment>
<name>A0ABQ3WSN6_9ACTN</name>
<protein>
    <submittedName>
        <fullName evidence="2">Uncharacterized protein</fullName>
    </submittedName>
</protein>
<evidence type="ECO:0000256" key="1">
    <source>
        <dbReference type="SAM" id="Phobius"/>
    </source>
</evidence>
<sequence length="224" mass="23302">MSEMLSKSDFDLPVPAGFAERVRRGVRRRRRLRVFAVVGCVLLGLAGISVAVWPEPRRAPVESAAPAVGEVAGFRIGYAPPGLRLDPRVSSSVHAVTENLLVNDGSEPGPGQASAVVTMRILVKANGGNSLFITVLQPLATTPRADRATVTRWLSAWSTIGMGQVGGAFAVPTGTARLMRGQTTDGPKHQVLITTADGTVIDVGGNAELTAAELTSVAAGLSRG</sequence>
<keyword evidence="1" id="KW-0472">Membrane</keyword>
<reference evidence="2" key="1">
    <citation type="submission" date="2021-01" db="EMBL/GenBank/DDBJ databases">
        <title>Whole genome shotgun sequence of Actinoplanes capillaceus NBRC 16408.</title>
        <authorList>
            <person name="Komaki H."/>
            <person name="Tamura T."/>
        </authorList>
    </citation>
    <scope>NUCLEOTIDE SEQUENCE [LARGE SCALE GENOMIC DNA]</scope>
    <source>
        <strain evidence="2">NBRC 16408</strain>
    </source>
</reference>
<dbReference type="EMBL" id="BOMF01000126">
    <property type="protein sequence ID" value="GID49291.1"/>
    <property type="molecule type" value="Genomic_DNA"/>
</dbReference>
<organism evidence="2">
    <name type="scientific">Actinoplanes campanulatus</name>
    <dbReference type="NCBI Taxonomy" id="113559"/>
    <lineage>
        <taxon>Bacteria</taxon>
        <taxon>Bacillati</taxon>
        <taxon>Actinomycetota</taxon>
        <taxon>Actinomycetes</taxon>
        <taxon>Micromonosporales</taxon>
        <taxon>Micromonosporaceae</taxon>
        <taxon>Actinoplanes</taxon>
    </lineage>
</organism>
<gene>
    <name evidence="2" type="ORF">Aca07nite_65660</name>
</gene>
<dbReference type="RefSeq" id="WP_344252267.1">
    <property type="nucleotide sequence ID" value="NZ_BAAAGQ010000021.1"/>
</dbReference>
<proteinExistence type="predicted"/>
<keyword evidence="1" id="KW-0812">Transmembrane</keyword>